<dbReference type="PANTHER" id="PTHR42643:SF32">
    <property type="entry name" value="IONOTROPIC RECEPTOR 31A, ISOFORM C-RELATED"/>
    <property type="match status" value="1"/>
</dbReference>
<keyword evidence="4 8" id="KW-1133">Transmembrane helix</keyword>
<reference evidence="9" key="1">
    <citation type="journal article" date="2023" name="IScience">
        <title>Live-bearing cockroach genome reveals convergent evolutionary mechanisms linked to viviparity in insects and beyond.</title>
        <authorList>
            <person name="Fouks B."/>
            <person name="Harrison M.C."/>
            <person name="Mikhailova A.A."/>
            <person name="Marchal E."/>
            <person name="English S."/>
            <person name="Carruthers M."/>
            <person name="Jennings E.C."/>
            <person name="Chiamaka E.L."/>
            <person name="Frigard R.A."/>
            <person name="Pippel M."/>
            <person name="Attardo G.M."/>
            <person name="Benoit J.B."/>
            <person name="Bornberg-Bauer E."/>
            <person name="Tobe S.S."/>
        </authorList>
    </citation>
    <scope>NUCLEOTIDE SEQUENCE</scope>
    <source>
        <strain evidence="9">Stay&amp;Tobe</strain>
    </source>
</reference>
<evidence type="ECO:0000313" key="10">
    <source>
        <dbReference type="Proteomes" id="UP001233999"/>
    </source>
</evidence>
<dbReference type="GO" id="GO:0005886">
    <property type="term" value="C:plasma membrane"/>
    <property type="evidence" value="ECO:0007669"/>
    <property type="project" value="UniProtKB-SubCell"/>
</dbReference>
<sequence>TSRNPLLREMYDRYLTDEKNIPKSIMESFHWVCNKDKYTTTGPDYPGRYEDMGQTCDMTAIPNAVSKHHTSFIVRKKSPYRGVLEYKMSEMNSNGVFSAIFQRNLKKKEQQPDEFTSVSLDQVTVIFVVLLAGIISSLIVLLLEIIMFYYVNT</sequence>
<evidence type="ECO:0000256" key="1">
    <source>
        <dbReference type="ARBA" id="ARBA00004651"/>
    </source>
</evidence>
<evidence type="ECO:0000256" key="2">
    <source>
        <dbReference type="ARBA" id="ARBA00022475"/>
    </source>
</evidence>
<dbReference type="Gene3D" id="3.40.190.10">
    <property type="entry name" value="Periplasmic binding protein-like II"/>
    <property type="match status" value="2"/>
</dbReference>
<evidence type="ECO:0000256" key="6">
    <source>
        <dbReference type="ARBA" id="ARBA00023170"/>
    </source>
</evidence>
<evidence type="ECO:0000256" key="5">
    <source>
        <dbReference type="ARBA" id="ARBA00023136"/>
    </source>
</evidence>
<organism evidence="9 10">
    <name type="scientific">Diploptera punctata</name>
    <name type="common">Pacific beetle cockroach</name>
    <dbReference type="NCBI Taxonomy" id="6984"/>
    <lineage>
        <taxon>Eukaryota</taxon>
        <taxon>Metazoa</taxon>
        <taxon>Ecdysozoa</taxon>
        <taxon>Arthropoda</taxon>
        <taxon>Hexapoda</taxon>
        <taxon>Insecta</taxon>
        <taxon>Pterygota</taxon>
        <taxon>Neoptera</taxon>
        <taxon>Polyneoptera</taxon>
        <taxon>Dictyoptera</taxon>
        <taxon>Blattodea</taxon>
        <taxon>Blaberoidea</taxon>
        <taxon>Blaberidae</taxon>
        <taxon>Diplopterinae</taxon>
        <taxon>Diploptera</taxon>
    </lineage>
</organism>
<feature type="non-terminal residue" evidence="9">
    <location>
        <position position="1"/>
    </location>
</feature>
<dbReference type="PANTHER" id="PTHR42643">
    <property type="entry name" value="IONOTROPIC RECEPTOR 20A-RELATED"/>
    <property type="match status" value="1"/>
</dbReference>
<keyword evidence="10" id="KW-1185">Reference proteome</keyword>
<keyword evidence="5 8" id="KW-0472">Membrane</keyword>
<feature type="transmembrane region" description="Helical" evidence="8">
    <location>
        <begin position="125"/>
        <end position="151"/>
    </location>
</feature>
<name>A0AAD8EH23_DIPPU</name>
<keyword evidence="3 8" id="KW-0812">Transmembrane</keyword>
<evidence type="ECO:0000256" key="4">
    <source>
        <dbReference type="ARBA" id="ARBA00022989"/>
    </source>
</evidence>
<keyword evidence="6" id="KW-0675">Receptor</keyword>
<evidence type="ECO:0000313" key="9">
    <source>
        <dbReference type="EMBL" id="KAJ9590038.1"/>
    </source>
</evidence>
<comment type="caution">
    <text evidence="9">The sequence shown here is derived from an EMBL/GenBank/DDBJ whole genome shotgun (WGS) entry which is preliminary data.</text>
</comment>
<protein>
    <submittedName>
        <fullName evidence="9">Uncharacterized protein</fullName>
    </submittedName>
</protein>
<dbReference type="EMBL" id="JASPKZ010004574">
    <property type="protein sequence ID" value="KAJ9590038.1"/>
    <property type="molecule type" value="Genomic_DNA"/>
</dbReference>
<dbReference type="AlphaFoldDB" id="A0AAD8EH23"/>
<accession>A0AAD8EH23</accession>
<evidence type="ECO:0000256" key="7">
    <source>
        <dbReference type="ARBA" id="ARBA00023180"/>
    </source>
</evidence>
<comment type="subcellular location">
    <subcellularLocation>
        <location evidence="1">Cell membrane</location>
        <topology evidence="1">Multi-pass membrane protein</topology>
    </subcellularLocation>
</comment>
<gene>
    <name evidence="9" type="ORF">L9F63_016835</name>
</gene>
<reference evidence="9" key="2">
    <citation type="submission" date="2023-05" db="EMBL/GenBank/DDBJ databases">
        <authorList>
            <person name="Fouks B."/>
        </authorList>
    </citation>
    <scope>NUCLEOTIDE SEQUENCE</scope>
    <source>
        <strain evidence="9">Stay&amp;Tobe</strain>
        <tissue evidence="9">Testes</tissue>
    </source>
</reference>
<proteinExistence type="predicted"/>
<keyword evidence="7" id="KW-0325">Glycoprotein</keyword>
<evidence type="ECO:0000256" key="3">
    <source>
        <dbReference type="ARBA" id="ARBA00022692"/>
    </source>
</evidence>
<evidence type="ECO:0000256" key="8">
    <source>
        <dbReference type="SAM" id="Phobius"/>
    </source>
</evidence>
<keyword evidence="2" id="KW-1003">Cell membrane</keyword>
<dbReference type="Proteomes" id="UP001233999">
    <property type="component" value="Unassembled WGS sequence"/>
</dbReference>
<feature type="non-terminal residue" evidence="9">
    <location>
        <position position="153"/>
    </location>
</feature>
<dbReference type="InterPro" id="IPR052192">
    <property type="entry name" value="Insect_Ionotropic_Sensory_Rcpt"/>
</dbReference>